<sequence length="795" mass="86137">MAVESTVLQPGESVADIARKNNLMVDHLWEINSFEWSDKAAFLAAGAGQTIWIPAAPAVKASTLPLAHATVQAPKTNKADVKANDKTTDARQFGQDQLNSLASKQAEAWLNGFGGSSRVAISSAKNFAKYNYAGDVLLPLWNSREDFMIFSQLGVRHADDRTTGNVGVGARYFADGWMLGNNVFFDNDFSGNNRRIGIGAEVGTDAMRLNANGYFKLNGWHDSRFIADHDERPANGWDIELSSWLPVYPQLGAKVKYEQYYGDNVALISRDRLQHNPSVATVGVNWTPVPLVTIDAGHRMSMQRGEDTTIGLNLNWNFGRSLDWHLSPEAVAAQRSLAGSRYDLVSRNNQIVMDYREQTVITFSLASAIQGVEGTQHSLGVSVWAKHGLDKIVWDDAALVAAGGKVVGTGANSALVLPTYKEGADNHYTLSAIAYDNKGKASPRAQVQITVEKAEQTQPEQPAQPAQPDALRSTLKLGADELIANGTDQTHAVIDLKDKNGNPVSNETDNLRLEATLLDTKMRASSRVTIGQFRELGKVQGNYVVDLTAGHEDGIVTLTLYHGNQQLGQPQTLKLKAKEAEVVKVTNLAFVSKENKFVAGSNATFTVKATDINGKPVKDAIITFTDQNGKTIAAANDGKTDAQGNVSATLVEKKAGNYSVTVRVAGEKKPVAMKRFTVIADVNSAQIWKSQTTDGKIKAGSVQMSKPAGFTITLRDRFENPIIGEKVSVLAVEDTAGKLVNIQLLNQNKTDIKGNVSGSAAIATPHYKTTTYTLKVMINGKRVDGPKPKIMFVRC</sequence>
<dbReference type="Gene3D" id="2.40.160.160">
    <property type="entry name" value="Inverse autotransporter, beta-domain"/>
    <property type="match status" value="1"/>
</dbReference>
<dbReference type="RefSeq" id="WP_208723907.1">
    <property type="nucleotide sequence ID" value="NZ_CP024636.1"/>
</dbReference>
<dbReference type="InterPro" id="IPR038177">
    <property type="entry name" value="IAT_beta_sf"/>
</dbReference>
<accession>A0ABT8XNQ8</accession>
<dbReference type="SMART" id="SM00634">
    <property type="entry name" value="BID_1"/>
    <property type="match status" value="2"/>
</dbReference>
<evidence type="ECO:0000259" key="5">
    <source>
        <dbReference type="SMART" id="SM00634"/>
    </source>
</evidence>
<dbReference type="InterPro" id="IPR017868">
    <property type="entry name" value="Filamin/ABP280_repeat-like"/>
</dbReference>
<dbReference type="InterPro" id="IPR003344">
    <property type="entry name" value="Big_1_dom"/>
</dbReference>
<reference evidence="6" key="1">
    <citation type="submission" date="2023-07" db="EMBL/GenBank/DDBJ databases">
        <title>The extreme plant-growth-promoting properties of Pantoea phytobeneficialis PF55 revealed by functional and genomic analysis.</title>
        <authorList>
            <person name="Nascimento F.X."/>
            <person name="Marcio R.J."/>
        </authorList>
    </citation>
    <scope>NUCLEOTIDE SEQUENCE</scope>
    <source>
        <strain evidence="6">PF55</strain>
    </source>
</reference>
<dbReference type="InterPro" id="IPR051715">
    <property type="entry name" value="Intimin-Invasin_domain"/>
</dbReference>
<dbReference type="InterPro" id="IPR018392">
    <property type="entry name" value="LysM"/>
</dbReference>
<evidence type="ECO:0000313" key="6">
    <source>
        <dbReference type="EMBL" id="MDO6405090.1"/>
    </source>
</evidence>
<evidence type="ECO:0000256" key="3">
    <source>
        <dbReference type="ARBA" id="ARBA00023136"/>
    </source>
</evidence>
<evidence type="ECO:0000256" key="1">
    <source>
        <dbReference type="ARBA" id="ARBA00004442"/>
    </source>
</evidence>
<dbReference type="SUPFAM" id="SSF49373">
    <property type="entry name" value="Invasin/intimin cell-adhesion fragments"/>
    <property type="match status" value="2"/>
</dbReference>
<proteinExistence type="inferred from homology"/>
<dbReference type="PANTHER" id="PTHR39576">
    <property type="entry name" value="ATTACHING AND EFFACING PROTEIN HOMOLOG-RELATED-RELATED"/>
    <property type="match status" value="1"/>
</dbReference>
<dbReference type="PRINTS" id="PR01369">
    <property type="entry name" value="INTIMIN"/>
</dbReference>
<comment type="subcellular location">
    <subcellularLocation>
        <location evidence="1">Cell outer membrane</location>
    </subcellularLocation>
</comment>
<gene>
    <name evidence="6" type="ORF">Q3404_00755</name>
</gene>
<dbReference type="Proteomes" id="UP001171299">
    <property type="component" value="Unassembled WGS sequence"/>
</dbReference>
<dbReference type="InterPro" id="IPR013783">
    <property type="entry name" value="Ig-like_fold"/>
</dbReference>
<keyword evidence="3" id="KW-0472">Membrane</keyword>
<evidence type="ECO:0000256" key="2">
    <source>
        <dbReference type="ARBA" id="ARBA00010116"/>
    </source>
</evidence>
<dbReference type="CDD" id="cd00118">
    <property type="entry name" value="LysM"/>
    <property type="match status" value="1"/>
</dbReference>
<organism evidence="6 7">
    <name type="scientific">Pantoea phytobeneficialis</name>
    <dbReference type="NCBI Taxonomy" id="2052056"/>
    <lineage>
        <taxon>Bacteria</taxon>
        <taxon>Pseudomonadati</taxon>
        <taxon>Pseudomonadota</taxon>
        <taxon>Gammaproteobacteria</taxon>
        <taxon>Enterobacterales</taxon>
        <taxon>Erwiniaceae</taxon>
        <taxon>Pantoea</taxon>
    </lineage>
</organism>
<keyword evidence="4" id="KW-0998">Cell outer membrane</keyword>
<name>A0ABT8XNQ8_9GAMM</name>
<comment type="similarity">
    <text evidence="2">Belongs to the intimin/invasin family.</text>
</comment>
<feature type="domain" description="Big-1" evidence="5">
    <location>
        <begin position="586"/>
        <end position="670"/>
    </location>
</feature>
<keyword evidence="7" id="KW-1185">Reference proteome</keyword>
<dbReference type="Gene3D" id="2.60.40.10">
    <property type="entry name" value="Immunoglobulins"/>
    <property type="match status" value="3"/>
</dbReference>
<feature type="domain" description="Big-1" evidence="5">
    <location>
        <begin position="471"/>
        <end position="559"/>
    </location>
</feature>
<protein>
    <submittedName>
        <fullName evidence="6">Inverse autotransporter beta domain-containing protein</fullName>
    </submittedName>
</protein>
<dbReference type="Pfam" id="PF11924">
    <property type="entry name" value="IAT_beta"/>
    <property type="match status" value="1"/>
</dbReference>
<evidence type="ECO:0000313" key="7">
    <source>
        <dbReference type="Proteomes" id="UP001171299"/>
    </source>
</evidence>
<dbReference type="Pfam" id="PF02369">
    <property type="entry name" value="Big_1"/>
    <property type="match status" value="1"/>
</dbReference>
<dbReference type="PROSITE" id="PS50194">
    <property type="entry name" value="FILAMIN_REPEAT"/>
    <property type="match status" value="1"/>
</dbReference>
<dbReference type="InterPro" id="IPR008964">
    <property type="entry name" value="Invasin/intimin_cell_adhesion"/>
</dbReference>
<evidence type="ECO:0000256" key="4">
    <source>
        <dbReference type="ARBA" id="ARBA00023237"/>
    </source>
</evidence>
<dbReference type="InterPro" id="IPR003535">
    <property type="entry name" value="Intimin/invasin_bac"/>
</dbReference>
<dbReference type="InterPro" id="IPR024519">
    <property type="entry name" value="IAT_beta"/>
</dbReference>
<dbReference type="EMBL" id="JAUOOM010000001">
    <property type="protein sequence ID" value="MDO6405090.1"/>
    <property type="molecule type" value="Genomic_DNA"/>
</dbReference>
<comment type="caution">
    <text evidence="6">The sequence shown here is derived from an EMBL/GenBank/DDBJ whole genome shotgun (WGS) entry which is preliminary data.</text>
</comment>
<dbReference type="PANTHER" id="PTHR39576:SF2">
    <property type="entry name" value="ATTACHING AND EFFACING PROTEIN HOMOLOG-RELATED"/>
    <property type="match status" value="1"/>
</dbReference>